<dbReference type="OrthoDB" id="2677868at2759"/>
<feature type="domain" description="HTH CENPB-type" evidence="2">
    <location>
        <begin position="63"/>
        <end position="128"/>
    </location>
</feature>
<gene>
    <name evidence="3" type="ORF">K503DRAFT_869045</name>
</gene>
<dbReference type="AlphaFoldDB" id="A0A1B7MNS5"/>
<accession>A0A1B7MNS5</accession>
<evidence type="ECO:0000313" key="3">
    <source>
        <dbReference type="EMBL" id="OAX34252.1"/>
    </source>
</evidence>
<evidence type="ECO:0000256" key="1">
    <source>
        <dbReference type="ARBA" id="ARBA00023125"/>
    </source>
</evidence>
<dbReference type="InterPro" id="IPR006600">
    <property type="entry name" value="HTH_CenpB_DNA-bd_dom"/>
</dbReference>
<evidence type="ECO:0000259" key="2">
    <source>
        <dbReference type="PROSITE" id="PS51253"/>
    </source>
</evidence>
<dbReference type="Proteomes" id="UP000092154">
    <property type="component" value="Unassembled WGS sequence"/>
</dbReference>
<evidence type="ECO:0000313" key="4">
    <source>
        <dbReference type="Proteomes" id="UP000092154"/>
    </source>
</evidence>
<sequence>MNGHFHGWDALEASRKVLEILQKQVRIDAAVHDTLAGVLNSFRSAAIAYKVPPQTARDRALGKRVPQKSLVNEAQEKVLVDWCYHNSDSATPLHPQTLRGRVLEMVAIYPGKNWACRFLSRHPGALGLSRDEKIADLSARIKAHLEDPETRNTLSNNPRFLALYGSERCIGTRATNSTMNGESSNSASASHPVPVGNLLSSQLPPFSQIQALLLFPYPNHWLNHIGIGSSSLNPPPTVATASTSS</sequence>
<reference evidence="3 4" key="1">
    <citation type="submission" date="2016-06" db="EMBL/GenBank/DDBJ databases">
        <title>Comparative genomics of the ectomycorrhizal sister species Rhizopogon vinicolor and Rhizopogon vesiculosus (Basidiomycota: Boletales) reveals a divergence of the mating type B locus.</title>
        <authorList>
            <consortium name="DOE Joint Genome Institute"/>
            <person name="Mujic A.B."/>
            <person name="Kuo A."/>
            <person name="Tritt A."/>
            <person name="Lipzen A."/>
            <person name="Chen C."/>
            <person name="Johnson J."/>
            <person name="Sharma A."/>
            <person name="Barry K."/>
            <person name="Grigoriev I.V."/>
            <person name="Spatafora J.W."/>
        </authorList>
    </citation>
    <scope>NUCLEOTIDE SEQUENCE [LARGE SCALE GENOMIC DNA]</scope>
    <source>
        <strain evidence="3 4">AM-OR11-026</strain>
    </source>
</reference>
<dbReference type="EMBL" id="KV448637">
    <property type="protein sequence ID" value="OAX34252.1"/>
    <property type="molecule type" value="Genomic_DNA"/>
</dbReference>
<dbReference type="PROSITE" id="PS51253">
    <property type="entry name" value="HTH_CENPB"/>
    <property type="match status" value="1"/>
</dbReference>
<name>A0A1B7MNS5_9AGAM</name>
<organism evidence="3 4">
    <name type="scientific">Rhizopogon vinicolor AM-OR11-026</name>
    <dbReference type="NCBI Taxonomy" id="1314800"/>
    <lineage>
        <taxon>Eukaryota</taxon>
        <taxon>Fungi</taxon>
        <taxon>Dikarya</taxon>
        <taxon>Basidiomycota</taxon>
        <taxon>Agaricomycotina</taxon>
        <taxon>Agaricomycetes</taxon>
        <taxon>Agaricomycetidae</taxon>
        <taxon>Boletales</taxon>
        <taxon>Suillineae</taxon>
        <taxon>Rhizopogonaceae</taxon>
        <taxon>Rhizopogon</taxon>
    </lineage>
</organism>
<dbReference type="GO" id="GO:0003677">
    <property type="term" value="F:DNA binding"/>
    <property type="evidence" value="ECO:0007669"/>
    <property type="project" value="UniProtKB-KW"/>
</dbReference>
<keyword evidence="1" id="KW-0238">DNA-binding</keyword>
<dbReference type="InParanoid" id="A0A1B7MNS5"/>
<keyword evidence="4" id="KW-1185">Reference proteome</keyword>
<proteinExistence type="predicted"/>
<protein>
    <recommendedName>
        <fullName evidence="2">HTH CENPB-type domain-containing protein</fullName>
    </recommendedName>
</protein>